<dbReference type="EMBL" id="BAAATE010000010">
    <property type="protein sequence ID" value="GAA2665106.1"/>
    <property type="molecule type" value="Genomic_DNA"/>
</dbReference>
<protein>
    <submittedName>
        <fullName evidence="1">Uncharacterized protein</fullName>
    </submittedName>
</protein>
<dbReference type="Proteomes" id="UP001501666">
    <property type="component" value="Unassembled WGS sequence"/>
</dbReference>
<reference evidence="2" key="1">
    <citation type="journal article" date="2019" name="Int. J. Syst. Evol. Microbiol.">
        <title>The Global Catalogue of Microorganisms (GCM) 10K type strain sequencing project: providing services to taxonomists for standard genome sequencing and annotation.</title>
        <authorList>
            <consortium name="The Broad Institute Genomics Platform"/>
            <consortium name="The Broad Institute Genome Sequencing Center for Infectious Disease"/>
            <person name="Wu L."/>
            <person name="Ma J."/>
        </authorList>
    </citation>
    <scope>NUCLEOTIDE SEQUENCE [LARGE SCALE GENOMIC DNA]</scope>
    <source>
        <strain evidence="2">JCM 6835</strain>
    </source>
</reference>
<organism evidence="1 2">
    <name type="scientific">Nonomuraea recticatena</name>
    <dbReference type="NCBI Taxonomy" id="46178"/>
    <lineage>
        <taxon>Bacteria</taxon>
        <taxon>Bacillati</taxon>
        <taxon>Actinomycetota</taxon>
        <taxon>Actinomycetes</taxon>
        <taxon>Streptosporangiales</taxon>
        <taxon>Streptosporangiaceae</taxon>
        <taxon>Nonomuraea</taxon>
    </lineage>
</organism>
<comment type="caution">
    <text evidence="1">The sequence shown here is derived from an EMBL/GenBank/DDBJ whole genome shotgun (WGS) entry which is preliminary data.</text>
</comment>
<sequence>MSETVLYRRSVPALELEPGMVLRSAMAYLIEKIGVIGGSTEWKVRRYDEEKQSFVYSEFYIPHGAVIDIVDQVDVSGLVRPTANHEMRVGAVLEFDRGPFQVLDFRTLDGVHIALLFGEIGISQFVVCMFKSTDREWYGGVYGSNITKAVERFNLALKRNGLE</sequence>
<accession>A0ABP6EH92</accession>
<name>A0ABP6EH92_9ACTN</name>
<evidence type="ECO:0000313" key="2">
    <source>
        <dbReference type="Proteomes" id="UP001501666"/>
    </source>
</evidence>
<gene>
    <name evidence="1" type="ORF">GCM10010412_041110</name>
</gene>
<dbReference type="RefSeq" id="WP_346148605.1">
    <property type="nucleotide sequence ID" value="NZ_BAAATE010000010.1"/>
</dbReference>
<evidence type="ECO:0000313" key="1">
    <source>
        <dbReference type="EMBL" id="GAA2665106.1"/>
    </source>
</evidence>
<proteinExistence type="predicted"/>
<keyword evidence="2" id="KW-1185">Reference proteome</keyword>